<keyword evidence="3" id="KW-0539">Nucleus</keyword>
<dbReference type="GO" id="GO:0003690">
    <property type="term" value="F:double-stranded DNA binding"/>
    <property type="evidence" value="ECO:0007669"/>
    <property type="project" value="TreeGrafter"/>
</dbReference>
<dbReference type="Proteomes" id="UP001443914">
    <property type="component" value="Unassembled WGS sequence"/>
</dbReference>
<sequence>MDPPQAAAFPPHFHPPPQPPPLSTDIHPTLATNHAQPLASHPSYTEMIMAAIMHDNSQGKVGGSSKRAIAKYIDRVYTELPPTHSALLTHHLMRLKASGQLVMVGKSYQLPGFRSVPSPHAHQTRAQAQTREVLSSGSGGVNGVSLGKRPRGRLPKAVAVAEVVVSERLRGDNVGDGGEEGVGDVGYEGEGEEGVGVGVGEVVAETVGKRVRGWPKGVPRGKKVRRRRAVATVVKRLHTGRPRGRPKKNPVLVKHTSWQGQELDNEDLLRKLEELRSKIRDAVGIIRPYLADQSAFDALTALQQLEEFSTVKETESPAVTEPPVTTMPVNLTAPPPASTTTAPESFNAAANSNLTAPSTMTSFTAPAMNAPLPFDVTVMPPFHAPSSINNRGPMNWMPSRAQS</sequence>
<dbReference type="EMBL" id="JBDFQZ010000003">
    <property type="protein sequence ID" value="KAK9742857.1"/>
    <property type="molecule type" value="Genomic_DNA"/>
</dbReference>
<dbReference type="InterPro" id="IPR036390">
    <property type="entry name" value="WH_DNA-bd_sf"/>
</dbReference>
<evidence type="ECO:0000256" key="2">
    <source>
        <dbReference type="ARBA" id="ARBA00023125"/>
    </source>
</evidence>
<dbReference type="GO" id="GO:0006334">
    <property type="term" value="P:nucleosome assembly"/>
    <property type="evidence" value="ECO:0007669"/>
    <property type="project" value="InterPro"/>
</dbReference>
<dbReference type="AlphaFoldDB" id="A0AAW1MC04"/>
<comment type="caution">
    <text evidence="7">The sequence shown here is derived from an EMBL/GenBank/DDBJ whole genome shotgun (WGS) entry which is preliminary data.</text>
</comment>
<feature type="coiled-coil region" evidence="4">
    <location>
        <begin position="258"/>
        <end position="285"/>
    </location>
</feature>
<dbReference type="GO" id="GO:0031492">
    <property type="term" value="F:nucleosomal DNA binding"/>
    <property type="evidence" value="ECO:0007669"/>
    <property type="project" value="TreeGrafter"/>
</dbReference>
<gene>
    <name evidence="7" type="ORF">RND81_03G200900</name>
</gene>
<feature type="region of interest" description="Disordered" evidence="5">
    <location>
        <begin position="171"/>
        <end position="190"/>
    </location>
</feature>
<feature type="compositionally biased region" description="Acidic residues" evidence="5">
    <location>
        <begin position="177"/>
        <end position="190"/>
    </location>
</feature>
<proteinExistence type="predicted"/>
<dbReference type="Pfam" id="PF00538">
    <property type="entry name" value="Linker_histone"/>
    <property type="match status" value="1"/>
</dbReference>
<accession>A0AAW1MC04</accession>
<dbReference type="GO" id="GO:0005730">
    <property type="term" value="C:nucleolus"/>
    <property type="evidence" value="ECO:0007669"/>
    <property type="project" value="TreeGrafter"/>
</dbReference>
<dbReference type="InterPro" id="IPR017956">
    <property type="entry name" value="AT_hook_DNA-bd_motif"/>
</dbReference>
<organism evidence="7 8">
    <name type="scientific">Saponaria officinalis</name>
    <name type="common">Common soapwort</name>
    <name type="synonym">Lychnis saponaria</name>
    <dbReference type="NCBI Taxonomy" id="3572"/>
    <lineage>
        <taxon>Eukaryota</taxon>
        <taxon>Viridiplantae</taxon>
        <taxon>Streptophyta</taxon>
        <taxon>Embryophyta</taxon>
        <taxon>Tracheophyta</taxon>
        <taxon>Spermatophyta</taxon>
        <taxon>Magnoliopsida</taxon>
        <taxon>eudicotyledons</taxon>
        <taxon>Gunneridae</taxon>
        <taxon>Pentapetalae</taxon>
        <taxon>Caryophyllales</taxon>
        <taxon>Caryophyllaceae</taxon>
        <taxon>Caryophylleae</taxon>
        <taxon>Saponaria</taxon>
    </lineage>
</organism>
<comment type="subcellular location">
    <subcellularLocation>
        <location evidence="1">Nucleus</location>
    </subcellularLocation>
</comment>
<feature type="compositionally biased region" description="Pro residues" evidence="5">
    <location>
        <begin position="12"/>
        <end position="22"/>
    </location>
</feature>
<dbReference type="InterPro" id="IPR036388">
    <property type="entry name" value="WH-like_DNA-bd_sf"/>
</dbReference>
<dbReference type="GO" id="GO:0045910">
    <property type="term" value="P:negative regulation of DNA recombination"/>
    <property type="evidence" value="ECO:0007669"/>
    <property type="project" value="TreeGrafter"/>
</dbReference>
<feature type="compositionally biased region" description="Low complexity" evidence="5">
    <location>
        <begin position="1"/>
        <end position="11"/>
    </location>
</feature>
<dbReference type="PROSITE" id="PS51504">
    <property type="entry name" value="H15"/>
    <property type="match status" value="1"/>
</dbReference>
<keyword evidence="4" id="KW-0175">Coiled coil</keyword>
<evidence type="ECO:0000313" key="7">
    <source>
        <dbReference type="EMBL" id="KAK9742857.1"/>
    </source>
</evidence>
<reference evidence="7" key="1">
    <citation type="submission" date="2024-03" db="EMBL/GenBank/DDBJ databases">
        <title>WGS assembly of Saponaria officinalis var. Norfolk2.</title>
        <authorList>
            <person name="Jenkins J."/>
            <person name="Shu S."/>
            <person name="Grimwood J."/>
            <person name="Barry K."/>
            <person name="Goodstein D."/>
            <person name="Schmutz J."/>
            <person name="Leebens-Mack J."/>
            <person name="Osbourn A."/>
        </authorList>
    </citation>
    <scope>NUCLEOTIDE SEQUENCE [LARGE SCALE GENOMIC DNA]</scope>
    <source>
        <strain evidence="7">JIC</strain>
    </source>
</reference>
<dbReference type="Gene3D" id="1.10.10.10">
    <property type="entry name" value="Winged helix-like DNA-binding domain superfamily/Winged helix DNA-binding domain"/>
    <property type="match status" value="1"/>
</dbReference>
<name>A0AAW1MC04_SAPOF</name>
<dbReference type="SUPFAM" id="SSF46785">
    <property type="entry name" value="Winged helix' DNA-binding domain"/>
    <property type="match status" value="1"/>
</dbReference>
<dbReference type="InterPro" id="IPR005818">
    <property type="entry name" value="Histone_H1/H5_H15"/>
</dbReference>
<feature type="region of interest" description="Disordered" evidence="5">
    <location>
        <begin position="1"/>
        <end position="27"/>
    </location>
</feature>
<dbReference type="PRINTS" id="PR00929">
    <property type="entry name" value="ATHOOK"/>
</dbReference>
<evidence type="ECO:0000259" key="6">
    <source>
        <dbReference type="PROSITE" id="PS51504"/>
    </source>
</evidence>
<dbReference type="CDD" id="cd00073">
    <property type="entry name" value="H15"/>
    <property type="match status" value="1"/>
</dbReference>
<evidence type="ECO:0000256" key="3">
    <source>
        <dbReference type="ARBA" id="ARBA00023242"/>
    </source>
</evidence>
<dbReference type="GO" id="GO:0000786">
    <property type="term" value="C:nucleosome"/>
    <property type="evidence" value="ECO:0007669"/>
    <property type="project" value="InterPro"/>
</dbReference>
<dbReference type="PANTHER" id="PTHR11467:SF29">
    <property type="entry name" value="OS03G0711600 PROTEIN"/>
    <property type="match status" value="1"/>
</dbReference>
<dbReference type="GO" id="GO:0030261">
    <property type="term" value="P:chromosome condensation"/>
    <property type="evidence" value="ECO:0007669"/>
    <property type="project" value="TreeGrafter"/>
</dbReference>
<evidence type="ECO:0000256" key="1">
    <source>
        <dbReference type="ARBA" id="ARBA00004123"/>
    </source>
</evidence>
<dbReference type="SMART" id="SM00526">
    <property type="entry name" value="H15"/>
    <property type="match status" value="1"/>
</dbReference>
<feature type="domain" description="H15" evidence="6">
    <location>
        <begin position="40"/>
        <end position="112"/>
    </location>
</feature>
<protein>
    <recommendedName>
        <fullName evidence="6">H15 domain-containing protein</fullName>
    </recommendedName>
</protein>
<keyword evidence="8" id="KW-1185">Reference proteome</keyword>
<evidence type="ECO:0000313" key="8">
    <source>
        <dbReference type="Proteomes" id="UP001443914"/>
    </source>
</evidence>
<evidence type="ECO:0000256" key="4">
    <source>
        <dbReference type="SAM" id="Coils"/>
    </source>
</evidence>
<dbReference type="PANTHER" id="PTHR11467">
    <property type="entry name" value="HISTONE H1"/>
    <property type="match status" value="1"/>
</dbReference>
<keyword evidence="2" id="KW-0238">DNA-binding</keyword>
<feature type="region of interest" description="Disordered" evidence="5">
    <location>
        <begin position="117"/>
        <end position="151"/>
    </location>
</feature>
<evidence type="ECO:0000256" key="5">
    <source>
        <dbReference type="SAM" id="MobiDB-lite"/>
    </source>
</evidence>